<proteinExistence type="predicted"/>
<organism evidence="2 3">
    <name type="scientific">Candidatus Korobacter versatilis</name>
    <dbReference type="NCBI Taxonomy" id="658062"/>
    <lineage>
        <taxon>Bacteria</taxon>
        <taxon>Pseudomonadati</taxon>
        <taxon>Acidobacteriota</taxon>
        <taxon>Terriglobia</taxon>
        <taxon>Terriglobales</taxon>
        <taxon>Candidatus Korobacteraceae</taxon>
        <taxon>Candidatus Korobacter</taxon>
    </lineage>
</organism>
<name>A0A932EP73_9BACT</name>
<dbReference type="InterPro" id="IPR016040">
    <property type="entry name" value="NAD(P)-bd_dom"/>
</dbReference>
<reference evidence="2" key="1">
    <citation type="submission" date="2020-07" db="EMBL/GenBank/DDBJ databases">
        <title>Huge and variable diversity of episymbiotic CPR bacteria and DPANN archaea in groundwater ecosystems.</title>
        <authorList>
            <person name="He C.Y."/>
            <person name="Keren R."/>
            <person name="Whittaker M."/>
            <person name="Farag I.F."/>
            <person name="Doudna J."/>
            <person name="Cate J.H.D."/>
            <person name="Banfield J.F."/>
        </authorList>
    </citation>
    <scope>NUCLEOTIDE SEQUENCE</scope>
    <source>
        <strain evidence="2">NC_groundwater_580_Pr5_B-0.1um_64_19</strain>
    </source>
</reference>
<dbReference type="EMBL" id="JACPNR010000009">
    <property type="protein sequence ID" value="MBI2678510.1"/>
    <property type="molecule type" value="Genomic_DNA"/>
</dbReference>
<feature type="domain" description="NAD(P)-binding" evidence="1">
    <location>
        <begin position="7"/>
        <end position="327"/>
    </location>
</feature>
<dbReference type="Pfam" id="PF16363">
    <property type="entry name" value="GDP_Man_Dehyd"/>
    <property type="match status" value="1"/>
</dbReference>
<comment type="caution">
    <text evidence="2">The sequence shown here is derived from an EMBL/GenBank/DDBJ whole genome shotgun (WGS) entry which is preliminary data.</text>
</comment>
<dbReference type="InterPro" id="IPR036291">
    <property type="entry name" value="NAD(P)-bd_dom_sf"/>
</dbReference>
<dbReference type="Gene3D" id="3.40.50.720">
    <property type="entry name" value="NAD(P)-binding Rossmann-like Domain"/>
    <property type="match status" value="1"/>
</dbReference>
<evidence type="ECO:0000313" key="3">
    <source>
        <dbReference type="Proteomes" id="UP000779809"/>
    </source>
</evidence>
<sequence>MKDRNVLIFGGAGFIGSNWAERLLATSAAKVHLFDDLSRRGVRHNLEWLQRSADPQRLQVTVGDVRDPNAVARAVRNASEIYHLAAQTAVTRSLDDPRHDFDVNLGGTLNVLEAVREAGHRPFLLFTSTNKVYGEMGNRPLVVTRERYRYADGGGVSETQPLDFHSPYGCSKGGAEQYVHDYARSYGIPTVILRMSCVAGPRQFGNEDQGWVAHFLYSAMAGVPVTIYGDGRQVRDVLYVGDLLNAFEAIVEKRGLTEGQIYNVGGGAENTTSLLELVGQIENMTGRRLRYATQPMRPGDQVIYVTDHARLTRETRWHPETSLRETLDAVLDWWTRHRSLLPQAALPQTRVAAKETGFSIPLQELPRTA</sequence>
<protein>
    <submittedName>
        <fullName evidence="2">GDP-mannose 4,6-dehydratase</fullName>
    </submittedName>
</protein>
<dbReference type="AlphaFoldDB" id="A0A932EP73"/>
<evidence type="ECO:0000259" key="1">
    <source>
        <dbReference type="Pfam" id="PF16363"/>
    </source>
</evidence>
<dbReference type="PANTHER" id="PTHR43000">
    <property type="entry name" value="DTDP-D-GLUCOSE 4,6-DEHYDRATASE-RELATED"/>
    <property type="match status" value="1"/>
</dbReference>
<gene>
    <name evidence="2" type="ORF">HYX28_06985</name>
</gene>
<accession>A0A932EP73</accession>
<dbReference type="Proteomes" id="UP000779809">
    <property type="component" value="Unassembled WGS sequence"/>
</dbReference>
<dbReference type="SUPFAM" id="SSF51735">
    <property type="entry name" value="NAD(P)-binding Rossmann-fold domains"/>
    <property type="match status" value="1"/>
</dbReference>
<evidence type="ECO:0000313" key="2">
    <source>
        <dbReference type="EMBL" id="MBI2678510.1"/>
    </source>
</evidence>